<dbReference type="AlphaFoldDB" id="A0A385TZT2"/>
<accession>A0A385TZT2</accession>
<dbReference type="EMBL" id="CP032413">
    <property type="protein sequence ID" value="AYB48022.1"/>
    <property type="molecule type" value="Genomic_DNA"/>
</dbReference>
<evidence type="ECO:0000313" key="3">
    <source>
        <dbReference type="Proteomes" id="UP000266552"/>
    </source>
</evidence>
<name>A0A385TZT2_PAELA</name>
<dbReference type="Pfam" id="PF08378">
    <property type="entry name" value="NERD"/>
    <property type="match status" value="1"/>
</dbReference>
<geneLocation type="plasmid" evidence="2 3">
    <name>pAZOPL1</name>
</geneLocation>
<keyword evidence="3" id="KW-1185">Reference proteome</keyword>
<organism evidence="2 3">
    <name type="scientific">Paenibacillus lautus</name>
    <name type="common">Bacillus lautus</name>
    <dbReference type="NCBI Taxonomy" id="1401"/>
    <lineage>
        <taxon>Bacteria</taxon>
        <taxon>Bacillati</taxon>
        <taxon>Bacillota</taxon>
        <taxon>Bacilli</taxon>
        <taxon>Bacillales</taxon>
        <taxon>Paenibacillaceae</taxon>
        <taxon>Paenibacillus</taxon>
    </lineage>
</organism>
<dbReference type="InterPro" id="IPR011528">
    <property type="entry name" value="NERD"/>
</dbReference>
<gene>
    <name evidence="2" type="ORF">D5F53_32355</name>
</gene>
<dbReference type="KEGG" id="plw:D5F53_32355"/>
<proteinExistence type="predicted"/>
<feature type="domain" description="NERD" evidence="1">
    <location>
        <begin position="10"/>
        <end position="110"/>
    </location>
</feature>
<evidence type="ECO:0000313" key="2">
    <source>
        <dbReference type="EMBL" id="AYB48022.1"/>
    </source>
</evidence>
<evidence type="ECO:0000259" key="1">
    <source>
        <dbReference type="Pfam" id="PF08378"/>
    </source>
</evidence>
<sequence length="165" mass="19034">MMAISAPSTEDPNYIYKNVELIHENIKVEIEEIRVQNNGVFIIVRKNRSGYIVGSENDEVWNQYKQTGDKVNPKTLRNPMAITRIHTFVLAKNLAEIGCRMWVQGIVVFTHPTVELDVRLKKNSNTAVLTANHLNEFVSNYEPRDIIDNQQITKIRDWLNGLNNK</sequence>
<reference evidence="2 3" key="1">
    <citation type="submission" date="2018-09" db="EMBL/GenBank/DDBJ databases">
        <title>Genome Sequence of Paenibacillus lautus Strain E7593-69, Azo Dye-Degrading Bacteria, Isolated from Commercial Tattoo Inks.</title>
        <authorList>
            <person name="Nho S.W."/>
            <person name="Kim S.-J."/>
            <person name="Kweon O."/>
            <person name="Cerniglia C.E."/>
        </authorList>
    </citation>
    <scope>NUCLEOTIDE SEQUENCE [LARGE SCALE GENOMIC DNA]</scope>
    <source>
        <strain evidence="2 3">E7593-69</strain>
        <plasmid evidence="2 3">pAZOPL1</plasmid>
    </source>
</reference>
<dbReference type="Proteomes" id="UP000266552">
    <property type="component" value="Plasmid pAZOPL1"/>
</dbReference>
<dbReference type="RefSeq" id="WP_119851383.1">
    <property type="nucleotide sequence ID" value="NZ_CP032413.1"/>
</dbReference>
<protein>
    <submittedName>
        <fullName evidence="2">NERD domain-containing protein</fullName>
    </submittedName>
</protein>
<keyword evidence="2" id="KW-0614">Plasmid</keyword>